<feature type="region of interest" description="Disordered" evidence="14">
    <location>
        <begin position="1681"/>
        <end position="1707"/>
    </location>
</feature>
<dbReference type="GeneID" id="120032100"/>
<feature type="compositionally biased region" description="Low complexity" evidence="14">
    <location>
        <begin position="2358"/>
        <end position="2369"/>
    </location>
</feature>
<accession>A0A8U0PZ07</accession>
<evidence type="ECO:0000259" key="15">
    <source>
        <dbReference type="PROSITE" id="PS50011"/>
    </source>
</evidence>
<feature type="compositionally biased region" description="Polar residues" evidence="14">
    <location>
        <begin position="1291"/>
        <end position="1312"/>
    </location>
</feature>
<dbReference type="PROSITE" id="PS50011">
    <property type="entry name" value="PROTEIN_KINASE_DOM"/>
    <property type="match status" value="1"/>
</dbReference>
<feature type="region of interest" description="Disordered" evidence="14">
    <location>
        <begin position="686"/>
        <end position="728"/>
    </location>
</feature>
<dbReference type="FunFam" id="3.10.20.90:FF:000012">
    <property type="entry name" value="Serine/threonine-protein kinase WNK1 isoform 2"/>
    <property type="match status" value="1"/>
</dbReference>
<evidence type="ECO:0000256" key="4">
    <source>
        <dbReference type="ARBA" id="ARBA00022490"/>
    </source>
</evidence>
<evidence type="ECO:0000256" key="11">
    <source>
        <dbReference type="ARBA" id="ARBA00047899"/>
    </source>
</evidence>
<gene>
    <name evidence="17" type="primary">wnk1b</name>
</gene>
<feature type="region of interest" description="Disordered" evidence="14">
    <location>
        <begin position="749"/>
        <end position="768"/>
    </location>
</feature>
<evidence type="ECO:0000256" key="6">
    <source>
        <dbReference type="ARBA" id="ARBA00022553"/>
    </source>
</evidence>
<sequence>MSETDKFLAPFPPPPKNVNGSSSDTYLGENLGTDGVRRRRHTMDRDPKQAEHRFFRRSVICDSNATALDLPSKAVILTSPPDCEPPSLGWLSLAVPSVVVPEPCLAVAEVEADEEGGDGTCIAVLGPSVGGGTRVDGMVVQIKPSTAVLDVCGGEKVKKLLSLAAAEAPGIEEVVPSKAGEPTEEESGSVTEEMREEKEKGAAKALLEEQKREAEKKVQDDIEEVETKAIGTSLDGRFLKFDIEIGRGSFKTVYKGLDTETTVEVAWCELQDRKLSKTERQRFKEEAEMLKGLQHHNIVRFYDSWESPSKGKNSKCIVLVTELMTSGTLKTYLKRFKVMKIKVLRSWCRQILKGLHFLHTRAPPIIHRDLKCDNIFITGPTGSVKIGDLGLATLKRASFAKSVIGTPEFMAPEMYEEKYDESVDVYAFGMCMLEMATSEYPYSECQNAAQIYRRVTSGVKPASFDKVAIPEVKEIIEGCIRQNKDERYVIKILLSHAFFQEETGVRVELAEEDDGEMIAIKLWLRIEDVKKLKGKYKDNEAIEFSFDLNKDVPEDVAQEMVESGYVCEGDHKTMAKAIKDRVSLIQKKREQRQLVREELEKRNQKQQQQPLQAAEALRSPQQSQLPPQPPIAQTEKEDPEMDQQQYQQANISMTSDGAVDNGQGSSLFSESHLGQLTMPYSNIPATQQQGQTQAPYPSPSPQQQQQQQLNAYQQQNMPLSPPPRHRGHSMSVCVPYFSSTPPALSCLPNRPSTSPPVLSAPHSPCRGSDDGDTFAGRLSKALESVLPLHSTPPRPRQQRRASLPAVFVSPPQSVTHQYSSGGGVWASAGLPDPTPPLFLPSILERPVSFSPPPACPPSKAYNAQRRKSTSILEAHTRHFQPAYPRYASSLHPYHPGMEGLGVGGGGGGGDGHLGVDPSSLFMVPGYGAPRLGSLGEPMHQHLQGQSLQDPLYGYKDVRAEQQEDVVEAVRRLSLNQAALLDHFEAMAYGGYPMTAHQINQISFHQQMQAAAAASLAVYDPPQPAYAQTYHPHMQSHMRLTHSPIPQLPPMSTLGPQASGTTDGYQLQHSASFPQSAPPVMEPPQGSVFEFHVQNMATAAAASGADSGVLASRLYRARRGSMDLNLEEQGGPGGQSGGSGTYSRLQPVTEELYSYVSPEMPLPPGSLLLHQGQKDCSPEPSSDSMASDCGEFHSPPPQFGAASAAQSIPHTFYGAEAGGRDTTAEGQGVGHPPSQQTFLFVPPSESPGRQSPGRQSSHVNILHTTWARQTNVQPDLSYQEFPLAVQGNPGLQVQQVPTSQPNTGHPLAPNSQPVPIAHQQHGGYYVTAIPPQTPLQASLPPTSQPMVSQPQQQQAGSTVVQSLSQTQLPPGPQPTQPSQTAPQPLSLEQSQLQPPQVPSSMESGHSDVASGLSDGNDGGRQEGRSIKRHQRRSVRSRSRTDKIGKAKLNVLNISNMGDRVAECQLETHNRKMVTFKFDLDGDNPEEIAQIMVTSLFILESERESFIEQVREVIEMADEKGLEKDGNTQIVSQIVSDLQQQQIPAISEPLPGIPSCAAQVVHSAGRRFIVSPVPESRLKDQFFADSAAAGSALLRQDSQSFNAGRAAGQGLSQSASAVSLQQAFSEMRQNQGQYDPGPSTAPPSIHIASLPVLVPAAATTTTIPVFSTAPIASALIPHAQVPSEVSVTSPPPSVSISPPASTSPPATIHQATAPLPTQLQSVATQPLLSQAPLTLPVTQPVVSSVPSVTAPVPAPATSVSPPAPAVLPTSASFPQTSGPGSIPGGPTTSIPTTVLCHSATAPLVSSCSSGSGGGGSSEQLPVPSTAVPQFTATVVPTTAIQGPLLAPSIANPSAELPSSSSPVASLAPGATVPTLQPVTTTIPVVQPTLVHTQPQPATMPNQTHAQGGECEAALGIDDIHALDKKLRSLFMDLGGGGTTQADGSVDPAGGTGVPGTSSPTGPSSTASSTGTPLPPSSLPLASSGPGHVSGTPLTTPGQAGTPSTYTQTTPAKAPLSRLPVLPVGSDQAQAGPPPPSDYMAPFPGPCLTQSQQPLEDLDAQLRRALSPETVSVSCVTTQLMWWYVECVVGVTLDRTVTLCSPPCTIVLPHWDACRWPASAFLAGRGTNHVAYCWRIPTWTIPGLCGCRPGSPQNRERESHKILLLHLLFFLLSLQPGEHTHNVSSPLRGGKTGGGDVVDGLPSLPHRTASPQPTTIGRFQVTNAPDARVGRFSVSRAQDEAAEAVFEQPPASQANGPSTDPGLATMLFSPEDKQSSLPSLNNSYMSSDNDSEFEDEDLKREVNRLREKHMKEIQALHTKQKDEIDSLFARLGKVPPAVVVPPAVALAGRRRRPTKSKSSKSSRCSSSQGSKSPLQPGTSSTNTVSGPGGQGTGGQGPGPGGQNQGQPSPNPPQQGRKGTFTDDLHKLVDNWARDAISLSQGKSRSKQQPSQGHSYQATPSTNKGRKFSAPSQLCPSNASSTPATSLGGRKGSLCPLPQYGGGGACYPSSTAPYSSAQWVGSTGSTGPGQGQAGVLASSQPLVASSSQYPSSATGGQGSLQGFHHISTLQKSVSNPGGPNLRTT</sequence>
<dbReference type="FunFam" id="3.30.200.20:FF:000494">
    <property type="entry name" value="serine/threonine-protein kinase WNK2 isoform X2"/>
    <property type="match status" value="1"/>
</dbReference>
<dbReference type="InterPro" id="IPR011009">
    <property type="entry name" value="Kinase-like_dom_sf"/>
</dbReference>
<evidence type="ECO:0000256" key="13">
    <source>
        <dbReference type="SAM" id="Coils"/>
    </source>
</evidence>
<feature type="region of interest" description="Disordered" evidence="14">
    <location>
        <begin position="1163"/>
        <end position="1256"/>
    </location>
</feature>
<feature type="compositionally biased region" description="Low complexity" evidence="14">
    <location>
        <begin position="686"/>
        <end position="716"/>
    </location>
</feature>
<organism evidence="16 17">
    <name type="scientific">Salvelinus namaycush</name>
    <name type="common">Lake trout</name>
    <name type="synonym">Salmo namaycush</name>
    <dbReference type="NCBI Taxonomy" id="8040"/>
    <lineage>
        <taxon>Eukaryota</taxon>
        <taxon>Metazoa</taxon>
        <taxon>Chordata</taxon>
        <taxon>Craniata</taxon>
        <taxon>Vertebrata</taxon>
        <taxon>Euteleostomi</taxon>
        <taxon>Actinopterygii</taxon>
        <taxon>Neopterygii</taxon>
        <taxon>Teleostei</taxon>
        <taxon>Protacanthopterygii</taxon>
        <taxon>Salmoniformes</taxon>
        <taxon>Salmonidae</taxon>
        <taxon>Salmoninae</taxon>
        <taxon>Salvelinus</taxon>
    </lineage>
</organism>
<feature type="coiled-coil region" evidence="13">
    <location>
        <begin position="197"/>
        <end position="228"/>
    </location>
</feature>
<dbReference type="InterPro" id="IPR050588">
    <property type="entry name" value="WNK_Ser-Thr_kinase"/>
</dbReference>
<feature type="compositionally biased region" description="Polar residues" evidence="14">
    <location>
        <begin position="2272"/>
        <end position="2282"/>
    </location>
</feature>
<dbReference type="Pfam" id="PF00069">
    <property type="entry name" value="Pkinase"/>
    <property type="match status" value="1"/>
</dbReference>
<dbReference type="InterPro" id="IPR000719">
    <property type="entry name" value="Prot_kinase_dom"/>
</dbReference>
<keyword evidence="13" id="KW-0175">Coiled coil</keyword>
<evidence type="ECO:0000256" key="9">
    <source>
        <dbReference type="ARBA" id="ARBA00022777"/>
    </source>
</evidence>
<keyword evidence="9 17" id="KW-0418">Kinase</keyword>
<name>A0A8U0PZ07_SALNM</name>
<dbReference type="InterPro" id="IPR024678">
    <property type="entry name" value="Kinase_OSR1/WNK_CCT"/>
</dbReference>
<dbReference type="SUPFAM" id="SSF56112">
    <property type="entry name" value="Protein kinase-like (PK-like)"/>
    <property type="match status" value="1"/>
</dbReference>
<dbReference type="FunFam" id="3.10.20.90:FF:000007">
    <property type="entry name" value="Serine/threonine-protein kinase WNK1 isoform 1"/>
    <property type="match status" value="1"/>
</dbReference>
<feature type="region of interest" description="Disordered" evidence="14">
    <location>
        <begin position="1743"/>
        <end position="1787"/>
    </location>
</feature>
<dbReference type="Gene3D" id="1.10.510.10">
    <property type="entry name" value="Transferase(Phosphotransferase) domain 1"/>
    <property type="match status" value="1"/>
</dbReference>
<dbReference type="GO" id="GO:0005524">
    <property type="term" value="F:ATP binding"/>
    <property type="evidence" value="ECO:0007669"/>
    <property type="project" value="UniProtKB-KW"/>
</dbReference>
<keyword evidence="8" id="KW-0547">Nucleotide-binding</keyword>
<evidence type="ECO:0000256" key="8">
    <source>
        <dbReference type="ARBA" id="ARBA00022741"/>
    </source>
</evidence>
<keyword evidence="16" id="KW-1185">Reference proteome</keyword>
<dbReference type="KEGG" id="snh:120032100"/>
<dbReference type="EC" id="2.7.11.1" evidence="3"/>
<keyword evidence="7" id="KW-0808">Transferase</keyword>
<feature type="compositionally biased region" description="Basic residues" evidence="14">
    <location>
        <begin position="1425"/>
        <end position="1436"/>
    </location>
</feature>
<feature type="compositionally biased region" description="Low complexity" evidence="14">
    <location>
        <begin position="1952"/>
        <end position="1969"/>
    </location>
</feature>
<feature type="compositionally biased region" description="Low complexity" evidence="14">
    <location>
        <begin position="1375"/>
        <end position="1399"/>
    </location>
</feature>
<feature type="compositionally biased region" description="Polar residues" evidence="14">
    <location>
        <begin position="2370"/>
        <end position="2381"/>
    </location>
</feature>
<dbReference type="InterPro" id="IPR056865">
    <property type="entry name" value="CCTL2_WNK"/>
</dbReference>
<feature type="region of interest" description="Disordered" evidence="14">
    <location>
        <begin position="1123"/>
        <end position="1142"/>
    </location>
</feature>
<dbReference type="CDD" id="cd14030">
    <property type="entry name" value="STKc_WNK1"/>
    <property type="match status" value="1"/>
</dbReference>
<feature type="region of interest" description="Disordered" evidence="14">
    <location>
        <begin position="598"/>
        <end position="645"/>
    </location>
</feature>
<dbReference type="InterPro" id="IPR008271">
    <property type="entry name" value="Ser/Thr_kinase_AS"/>
</dbReference>
<feature type="region of interest" description="Disordered" evidence="14">
    <location>
        <begin position="176"/>
        <end position="195"/>
    </location>
</feature>
<evidence type="ECO:0000313" key="17">
    <source>
        <dbReference type="RefSeq" id="XP_038833968.1"/>
    </source>
</evidence>
<dbReference type="OrthoDB" id="4062651at2759"/>
<protein>
    <recommendedName>
        <fullName evidence="3">non-specific serine/threonine protein kinase</fullName>
        <ecNumber evidence="3">2.7.11.1</ecNumber>
    </recommendedName>
</protein>
<feature type="compositionally biased region" description="Polar residues" evidence="14">
    <location>
        <begin position="2563"/>
        <end position="2580"/>
    </location>
</feature>
<dbReference type="FunFam" id="1.10.510.10:FF:000006">
    <property type="entry name" value="Serine/threonine-protein kinase WNK1 isoform 2"/>
    <property type="match status" value="1"/>
</dbReference>
<feature type="compositionally biased region" description="Low complexity" evidence="14">
    <location>
        <begin position="1339"/>
        <end position="1367"/>
    </location>
</feature>
<feature type="region of interest" description="Disordered" evidence="14">
    <location>
        <begin position="2341"/>
        <end position="2418"/>
    </location>
</feature>
<keyword evidence="6" id="KW-0597">Phosphoprotein</keyword>
<dbReference type="Pfam" id="PF12202">
    <property type="entry name" value="OSR1_C"/>
    <property type="match status" value="1"/>
</dbReference>
<feature type="region of interest" description="Disordered" evidence="14">
    <location>
        <begin position="1291"/>
        <end position="1442"/>
    </location>
</feature>
<feature type="compositionally biased region" description="Polar residues" evidence="14">
    <location>
        <begin position="2466"/>
        <end position="2481"/>
    </location>
</feature>
<feature type="compositionally biased region" description="Polar residues" evidence="14">
    <location>
        <begin position="2533"/>
        <end position="2550"/>
    </location>
</feature>
<dbReference type="PANTHER" id="PTHR13902">
    <property type="entry name" value="SERINE/THREONINE-PROTEIN KINASE WNK WITH NO LYSINE -RELATED"/>
    <property type="match status" value="1"/>
</dbReference>
<feature type="region of interest" description="Disordered" evidence="14">
    <location>
        <begin position="2436"/>
        <end position="2487"/>
    </location>
</feature>
<dbReference type="GO" id="GO:0005737">
    <property type="term" value="C:cytoplasm"/>
    <property type="evidence" value="ECO:0007669"/>
    <property type="project" value="UniProtKB-SubCell"/>
</dbReference>
<dbReference type="Proteomes" id="UP000808372">
    <property type="component" value="Chromosome 38"/>
</dbReference>
<feature type="region of interest" description="Disordered" evidence="14">
    <location>
        <begin position="2516"/>
        <end position="2580"/>
    </location>
</feature>
<feature type="region of interest" description="Disordered" evidence="14">
    <location>
        <begin position="1"/>
        <end position="49"/>
    </location>
</feature>
<comment type="catalytic activity">
    <reaction evidence="11">
        <text>L-threonyl-[protein] + ATP = O-phospho-L-threonyl-[protein] + ADP + H(+)</text>
        <dbReference type="Rhea" id="RHEA:46608"/>
        <dbReference type="Rhea" id="RHEA-COMP:11060"/>
        <dbReference type="Rhea" id="RHEA-COMP:11605"/>
        <dbReference type="ChEBI" id="CHEBI:15378"/>
        <dbReference type="ChEBI" id="CHEBI:30013"/>
        <dbReference type="ChEBI" id="CHEBI:30616"/>
        <dbReference type="ChEBI" id="CHEBI:61977"/>
        <dbReference type="ChEBI" id="CHEBI:456216"/>
        <dbReference type="EC" id="2.7.11.1"/>
    </reaction>
</comment>
<comment type="cofactor">
    <cofactor evidence="1">
        <name>Mg(2+)</name>
        <dbReference type="ChEBI" id="CHEBI:18420"/>
    </cofactor>
</comment>
<evidence type="ECO:0000256" key="10">
    <source>
        <dbReference type="ARBA" id="ARBA00022840"/>
    </source>
</evidence>
<comment type="catalytic activity">
    <reaction evidence="12">
        <text>L-seryl-[protein] + ATP = O-phospho-L-seryl-[protein] + ADP + H(+)</text>
        <dbReference type="Rhea" id="RHEA:17989"/>
        <dbReference type="Rhea" id="RHEA-COMP:9863"/>
        <dbReference type="Rhea" id="RHEA-COMP:11604"/>
        <dbReference type="ChEBI" id="CHEBI:15378"/>
        <dbReference type="ChEBI" id="CHEBI:29999"/>
        <dbReference type="ChEBI" id="CHEBI:30616"/>
        <dbReference type="ChEBI" id="CHEBI:83421"/>
        <dbReference type="ChEBI" id="CHEBI:456216"/>
        <dbReference type="EC" id="2.7.11.1"/>
    </reaction>
</comment>
<evidence type="ECO:0000256" key="5">
    <source>
        <dbReference type="ARBA" id="ARBA00022527"/>
    </source>
</evidence>
<dbReference type="CTD" id="561159"/>
<keyword evidence="5" id="KW-0723">Serine/threonine-protein kinase</keyword>
<evidence type="ECO:0000256" key="3">
    <source>
        <dbReference type="ARBA" id="ARBA00012513"/>
    </source>
</evidence>
<feature type="compositionally biased region" description="Gly residues" evidence="14">
    <location>
        <begin position="2383"/>
        <end position="2400"/>
    </location>
</feature>
<feature type="compositionally biased region" description="Polar residues" evidence="14">
    <location>
        <begin position="1246"/>
        <end position="1256"/>
    </location>
</feature>
<evidence type="ECO:0000256" key="12">
    <source>
        <dbReference type="ARBA" id="ARBA00048679"/>
    </source>
</evidence>
<dbReference type="Pfam" id="PF24889">
    <property type="entry name" value="CCTL2_WNK"/>
    <property type="match status" value="1"/>
</dbReference>
<evidence type="ECO:0000256" key="7">
    <source>
        <dbReference type="ARBA" id="ARBA00022679"/>
    </source>
</evidence>
<feature type="compositionally biased region" description="Polar residues" evidence="14">
    <location>
        <begin position="1989"/>
        <end position="2008"/>
    </location>
</feature>
<evidence type="ECO:0000256" key="14">
    <source>
        <dbReference type="SAM" id="MobiDB-lite"/>
    </source>
</evidence>
<feature type="compositionally biased region" description="Low complexity" evidence="14">
    <location>
        <begin position="1681"/>
        <end position="1706"/>
    </location>
</feature>
<feature type="region of interest" description="Disordered" evidence="14">
    <location>
        <begin position="2237"/>
        <end position="2295"/>
    </location>
</feature>
<dbReference type="RefSeq" id="XP_038833968.1">
    <property type="nucleotide sequence ID" value="XM_038978040.1"/>
</dbReference>
<feature type="compositionally biased region" description="Polar residues" evidence="14">
    <location>
        <begin position="2436"/>
        <end position="2459"/>
    </location>
</feature>
<evidence type="ECO:0000256" key="2">
    <source>
        <dbReference type="ARBA" id="ARBA00004496"/>
    </source>
</evidence>
<comment type="subcellular location">
    <subcellularLocation>
        <location evidence="2">Cytoplasm</location>
    </subcellularLocation>
</comment>
<feature type="region of interest" description="Disordered" evidence="14">
    <location>
        <begin position="1936"/>
        <end position="2042"/>
    </location>
</feature>
<proteinExistence type="predicted"/>
<reference evidence="17" key="1">
    <citation type="submission" date="2025-08" db="UniProtKB">
        <authorList>
            <consortium name="RefSeq"/>
        </authorList>
    </citation>
    <scope>IDENTIFICATION</scope>
    <source>
        <tissue evidence="17">White muscle</tissue>
    </source>
</reference>
<dbReference type="PROSITE" id="PS00108">
    <property type="entry name" value="PROTEIN_KINASE_ST"/>
    <property type="match status" value="1"/>
</dbReference>
<keyword evidence="10" id="KW-0067">ATP-binding</keyword>
<keyword evidence="4" id="KW-0963">Cytoplasm</keyword>
<dbReference type="Gene3D" id="3.30.200.20">
    <property type="entry name" value="Phosphorylase Kinase, domain 1"/>
    <property type="match status" value="1"/>
</dbReference>
<dbReference type="SMART" id="SM00220">
    <property type="entry name" value="S_TKc"/>
    <property type="match status" value="1"/>
</dbReference>
<feature type="domain" description="Protein kinase" evidence="15">
    <location>
        <begin position="239"/>
        <end position="499"/>
    </location>
</feature>
<dbReference type="Gene3D" id="3.10.20.90">
    <property type="entry name" value="Phosphatidylinositol 3-kinase Catalytic Subunit, Chain A, domain 1"/>
    <property type="match status" value="2"/>
</dbReference>
<feature type="compositionally biased region" description="Low complexity" evidence="14">
    <location>
        <begin position="605"/>
        <end position="625"/>
    </location>
</feature>
<evidence type="ECO:0000313" key="16">
    <source>
        <dbReference type="Proteomes" id="UP000808372"/>
    </source>
</evidence>
<dbReference type="GO" id="GO:0004674">
    <property type="term" value="F:protein serine/threonine kinase activity"/>
    <property type="evidence" value="ECO:0007669"/>
    <property type="project" value="UniProtKB-KW"/>
</dbReference>
<feature type="compositionally biased region" description="Basic residues" evidence="14">
    <location>
        <begin position="2345"/>
        <end position="2357"/>
    </location>
</feature>
<evidence type="ECO:0000256" key="1">
    <source>
        <dbReference type="ARBA" id="ARBA00001946"/>
    </source>
</evidence>
<feature type="compositionally biased region" description="Gly residues" evidence="14">
    <location>
        <begin position="1129"/>
        <end position="1139"/>
    </location>
</feature>